<dbReference type="CDD" id="cd02947">
    <property type="entry name" value="TRX_family"/>
    <property type="match status" value="1"/>
</dbReference>
<dbReference type="InterPro" id="IPR013766">
    <property type="entry name" value="Thioredoxin_domain"/>
</dbReference>
<keyword evidence="3" id="KW-1185">Reference proteome</keyword>
<dbReference type="EMBL" id="CP147246">
    <property type="protein sequence ID" value="WYJ92536.1"/>
    <property type="molecule type" value="Genomic_DNA"/>
</dbReference>
<accession>A0AAQ3VYR0</accession>
<dbReference type="InterPro" id="IPR036249">
    <property type="entry name" value="Thioredoxin-like_sf"/>
</dbReference>
<gene>
    <name evidence="2" type="ORF">A5889_000015</name>
</gene>
<dbReference type="Gene3D" id="3.40.30.10">
    <property type="entry name" value="Glutaredoxin"/>
    <property type="match status" value="1"/>
</dbReference>
<reference evidence="2" key="2">
    <citation type="submission" date="2024-03" db="EMBL/GenBank/DDBJ databases">
        <title>The Genome Sequence of Enterococcus sp. DIV0238c.</title>
        <authorList>
            <consortium name="The Broad Institute Genomics Platform"/>
            <consortium name="The Broad Institute Microbial Omics Core"/>
            <consortium name="The Broad Institute Genomic Center for Infectious Diseases"/>
            <person name="Earl A."/>
            <person name="Manson A."/>
            <person name="Gilmore M."/>
            <person name="Schwartman J."/>
            <person name="Shea T."/>
            <person name="Abouelleil A."/>
            <person name="Cao P."/>
            <person name="Chapman S."/>
            <person name="Cusick C."/>
            <person name="Young S."/>
            <person name="Neafsey D."/>
            <person name="Nusbaum C."/>
            <person name="Birren B."/>
        </authorList>
    </citation>
    <scope>NUCLEOTIDE SEQUENCE</scope>
    <source>
        <strain evidence="2">9D6_DIV0238</strain>
    </source>
</reference>
<sequence length="156" mass="18387">MNKKLLGGLSIVLIILIVILSTNLSDKLTSNREDKQFETKNTIKSSDEALKTIKSNKDVIIYYSQKDCVYCKELNVHLNKLDSNIREKVYVFYIENEDKNKVKKTFEFSYTPTLIYYKNSKENDRLNNDLLFKKNVAKFKNTGENDLKQWLQEKEE</sequence>
<dbReference type="Pfam" id="PF00085">
    <property type="entry name" value="Thioredoxin"/>
    <property type="match status" value="1"/>
</dbReference>
<dbReference type="AlphaFoldDB" id="A0AAQ3VYR0"/>
<proteinExistence type="predicted"/>
<name>A0AAQ3VYR0_9ENTE</name>
<feature type="domain" description="Thioredoxin" evidence="1">
    <location>
        <begin position="52"/>
        <end position="127"/>
    </location>
</feature>
<dbReference type="SUPFAM" id="SSF52833">
    <property type="entry name" value="Thioredoxin-like"/>
    <property type="match status" value="1"/>
</dbReference>
<evidence type="ECO:0000313" key="3">
    <source>
        <dbReference type="Proteomes" id="UP000196151"/>
    </source>
</evidence>
<dbReference type="RefSeq" id="WP_207114555.1">
    <property type="nucleotide sequence ID" value="NZ_CP147246.1"/>
</dbReference>
<reference evidence="2" key="1">
    <citation type="submission" date="2017-05" db="EMBL/GenBank/DDBJ databases">
        <authorList>
            <consortium name="The Broad Institute Genomics Platform"/>
            <consortium name="The Broad Institute Genomic Center for Infectious Diseases"/>
            <person name="Earl A."/>
            <person name="Manson A."/>
            <person name="Schwartman J."/>
            <person name="Gilmore M."/>
            <person name="Abouelleil A."/>
            <person name="Cao P."/>
            <person name="Chapman S."/>
            <person name="Cusick C."/>
            <person name="Shea T."/>
            <person name="Young S."/>
            <person name="Neafsey D."/>
            <person name="Nusbaum C."/>
            <person name="Birren B."/>
        </authorList>
    </citation>
    <scope>NUCLEOTIDE SEQUENCE</scope>
    <source>
        <strain evidence="2">9D6_DIV0238</strain>
    </source>
</reference>
<dbReference type="Proteomes" id="UP000196151">
    <property type="component" value="Chromosome"/>
</dbReference>
<protein>
    <recommendedName>
        <fullName evidence="1">Thioredoxin domain-containing protein</fullName>
    </recommendedName>
</protein>
<evidence type="ECO:0000259" key="1">
    <source>
        <dbReference type="Pfam" id="PF00085"/>
    </source>
</evidence>
<evidence type="ECO:0000313" key="2">
    <source>
        <dbReference type="EMBL" id="WYJ92536.1"/>
    </source>
</evidence>
<organism evidence="2 3">
    <name type="scientific">Candidatus Enterococcus dunnyi</name>
    <dbReference type="NCBI Taxonomy" id="1834192"/>
    <lineage>
        <taxon>Bacteria</taxon>
        <taxon>Bacillati</taxon>
        <taxon>Bacillota</taxon>
        <taxon>Bacilli</taxon>
        <taxon>Lactobacillales</taxon>
        <taxon>Enterococcaceae</taxon>
        <taxon>Enterococcus</taxon>
    </lineage>
</organism>